<reference evidence="2" key="2">
    <citation type="submission" date="2009-11" db="EMBL/GenBank/DDBJ databases">
        <title>The Genome Sequence of Allomyces macrogynus strain ATCC 38327.</title>
        <authorList>
            <consortium name="The Broad Institute Genome Sequencing Platform"/>
            <person name="Russ C."/>
            <person name="Cuomo C."/>
            <person name="Shea T."/>
            <person name="Young S.K."/>
            <person name="Zeng Q."/>
            <person name="Koehrsen M."/>
            <person name="Haas B."/>
            <person name="Borodovsky M."/>
            <person name="Guigo R."/>
            <person name="Alvarado L."/>
            <person name="Berlin A."/>
            <person name="Borenstein D."/>
            <person name="Chen Z."/>
            <person name="Engels R."/>
            <person name="Freedman E."/>
            <person name="Gellesch M."/>
            <person name="Goldberg J."/>
            <person name="Griggs A."/>
            <person name="Gujja S."/>
            <person name="Heiman D."/>
            <person name="Hepburn T."/>
            <person name="Howarth C."/>
            <person name="Jen D."/>
            <person name="Larson L."/>
            <person name="Lewis B."/>
            <person name="Mehta T."/>
            <person name="Park D."/>
            <person name="Pearson M."/>
            <person name="Roberts A."/>
            <person name="Saif S."/>
            <person name="Shenoy N."/>
            <person name="Sisk P."/>
            <person name="Stolte C."/>
            <person name="Sykes S."/>
            <person name="Walk T."/>
            <person name="White J."/>
            <person name="Yandava C."/>
            <person name="Burger G."/>
            <person name="Gray M.W."/>
            <person name="Holland P.W.H."/>
            <person name="King N."/>
            <person name="Lang F.B.F."/>
            <person name="Roger A.J."/>
            <person name="Ruiz-Trillo I."/>
            <person name="Lander E."/>
            <person name="Nusbaum C."/>
        </authorList>
    </citation>
    <scope>NUCLEOTIDE SEQUENCE [LARGE SCALE GENOMIC DNA]</scope>
    <source>
        <strain evidence="2">ATCC 38327</strain>
    </source>
</reference>
<name>A0A0L0RVL8_ALLM3</name>
<protein>
    <submittedName>
        <fullName evidence="1">Uncharacterized protein</fullName>
    </submittedName>
</protein>
<dbReference type="VEuPathDB" id="FungiDB:AMAG_00124"/>
<accession>A0A0L0RVL8</accession>
<sequence length="60" mass="6636">MTPGTATDDLATSTEAARRDLTTLKRLLEIYSADEIRSLYARVADMMPTARALRDFLDSG</sequence>
<dbReference type="EMBL" id="GG745328">
    <property type="protein sequence ID" value="KNE54121.1"/>
    <property type="molecule type" value="Genomic_DNA"/>
</dbReference>
<reference evidence="1 2" key="1">
    <citation type="submission" date="2009-11" db="EMBL/GenBank/DDBJ databases">
        <title>Annotation of Allomyces macrogynus ATCC 38327.</title>
        <authorList>
            <consortium name="The Broad Institute Genome Sequencing Platform"/>
            <person name="Russ C."/>
            <person name="Cuomo C."/>
            <person name="Burger G."/>
            <person name="Gray M.W."/>
            <person name="Holland P.W.H."/>
            <person name="King N."/>
            <person name="Lang F.B.F."/>
            <person name="Roger A.J."/>
            <person name="Ruiz-Trillo I."/>
            <person name="Young S.K."/>
            <person name="Zeng Q."/>
            <person name="Gargeya S."/>
            <person name="Fitzgerald M."/>
            <person name="Haas B."/>
            <person name="Abouelleil A."/>
            <person name="Alvarado L."/>
            <person name="Arachchi H.M."/>
            <person name="Berlin A."/>
            <person name="Chapman S.B."/>
            <person name="Gearin G."/>
            <person name="Goldberg J."/>
            <person name="Griggs A."/>
            <person name="Gujja S."/>
            <person name="Hansen M."/>
            <person name="Heiman D."/>
            <person name="Howarth C."/>
            <person name="Larimer J."/>
            <person name="Lui A."/>
            <person name="MacDonald P.J.P."/>
            <person name="McCowen C."/>
            <person name="Montmayeur A."/>
            <person name="Murphy C."/>
            <person name="Neiman D."/>
            <person name="Pearson M."/>
            <person name="Priest M."/>
            <person name="Roberts A."/>
            <person name="Saif S."/>
            <person name="Shea T."/>
            <person name="Sisk P."/>
            <person name="Stolte C."/>
            <person name="Sykes S."/>
            <person name="Wortman J."/>
            <person name="Nusbaum C."/>
            <person name="Birren B."/>
        </authorList>
    </citation>
    <scope>NUCLEOTIDE SEQUENCE [LARGE SCALE GENOMIC DNA]</scope>
    <source>
        <strain evidence="1 2">ATCC 38327</strain>
    </source>
</reference>
<dbReference type="AlphaFoldDB" id="A0A0L0RVL8"/>
<gene>
    <name evidence="1" type="ORF">AMAG_00124</name>
</gene>
<keyword evidence="2" id="KW-1185">Reference proteome</keyword>
<organism evidence="1 2">
    <name type="scientific">Allomyces macrogynus (strain ATCC 38327)</name>
    <name type="common">Allomyces javanicus var. macrogynus</name>
    <dbReference type="NCBI Taxonomy" id="578462"/>
    <lineage>
        <taxon>Eukaryota</taxon>
        <taxon>Fungi</taxon>
        <taxon>Fungi incertae sedis</taxon>
        <taxon>Blastocladiomycota</taxon>
        <taxon>Blastocladiomycetes</taxon>
        <taxon>Blastocladiales</taxon>
        <taxon>Blastocladiaceae</taxon>
        <taxon>Allomyces</taxon>
    </lineage>
</organism>
<proteinExistence type="predicted"/>
<evidence type="ECO:0000313" key="2">
    <source>
        <dbReference type="Proteomes" id="UP000054350"/>
    </source>
</evidence>
<dbReference type="Proteomes" id="UP000054350">
    <property type="component" value="Unassembled WGS sequence"/>
</dbReference>
<evidence type="ECO:0000313" key="1">
    <source>
        <dbReference type="EMBL" id="KNE54121.1"/>
    </source>
</evidence>